<dbReference type="SUPFAM" id="SSF55073">
    <property type="entry name" value="Nucleotide cyclase"/>
    <property type="match status" value="1"/>
</dbReference>
<feature type="region of interest" description="Disordered" evidence="2">
    <location>
        <begin position="841"/>
        <end position="869"/>
    </location>
</feature>
<dbReference type="CDD" id="cd01948">
    <property type="entry name" value="EAL"/>
    <property type="match status" value="1"/>
</dbReference>
<evidence type="ECO:0000259" key="7">
    <source>
        <dbReference type="PROSITE" id="PS50924"/>
    </source>
</evidence>
<dbReference type="PROSITE" id="PS50883">
    <property type="entry name" value="EAL"/>
    <property type="match status" value="1"/>
</dbReference>
<dbReference type="CDD" id="cd00130">
    <property type="entry name" value="PAS"/>
    <property type="match status" value="1"/>
</dbReference>
<dbReference type="Pfam" id="PF03707">
    <property type="entry name" value="MHYT"/>
    <property type="match status" value="1"/>
</dbReference>
<dbReference type="PROSITE" id="PS50112">
    <property type="entry name" value="PAS"/>
    <property type="match status" value="1"/>
</dbReference>
<feature type="transmembrane region" description="Helical" evidence="1">
    <location>
        <begin position="142"/>
        <end position="165"/>
    </location>
</feature>
<dbReference type="InterPro" id="IPR029787">
    <property type="entry name" value="Nucleotide_cyclase"/>
</dbReference>
<name>A0ABV6SA20_9SPHN</name>
<dbReference type="InterPro" id="IPR000160">
    <property type="entry name" value="GGDEF_dom"/>
</dbReference>
<dbReference type="Pfam" id="PF12860">
    <property type="entry name" value="PAS_7"/>
    <property type="match status" value="1"/>
</dbReference>
<feature type="domain" description="PAS" evidence="3">
    <location>
        <begin position="181"/>
        <end position="254"/>
    </location>
</feature>
<dbReference type="InterPro" id="IPR001633">
    <property type="entry name" value="EAL_dom"/>
</dbReference>
<feature type="domain" description="GGDEF" evidence="6">
    <location>
        <begin position="470"/>
        <end position="603"/>
    </location>
</feature>
<feature type="transmembrane region" description="Helical" evidence="1">
    <location>
        <begin position="46"/>
        <end position="68"/>
    </location>
</feature>
<keyword evidence="1" id="KW-1133">Transmembrane helix</keyword>
<dbReference type="PANTHER" id="PTHR44757">
    <property type="entry name" value="DIGUANYLATE CYCLASE DGCP"/>
    <property type="match status" value="1"/>
</dbReference>
<dbReference type="SUPFAM" id="SSF141868">
    <property type="entry name" value="EAL domain-like"/>
    <property type="match status" value="1"/>
</dbReference>
<dbReference type="Pfam" id="PF00989">
    <property type="entry name" value="PAS"/>
    <property type="match status" value="1"/>
</dbReference>
<dbReference type="InterPro" id="IPR013767">
    <property type="entry name" value="PAS_fold"/>
</dbReference>
<organism evidence="8 9">
    <name type="scientific">Novosphingobium clariflavum</name>
    <dbReference type="NCBI Taxonomy" id="2029884"/>
    <lineage>
        <taxon>Bacteria</taxon>
        <taxon>Pseudomonadati</taxon>
        <taxon>Pseudomonadota</taxon>
        <taxon>Alphaproteobacteria</taxon>
        <taxon>Sphingomonadales</taxon>
        <taxon>Sphingomonadaceae</taxon>
        <taxon>Novosphingobium</taxon>
    </lineage>
</organism>
<dbReference type="SMART" id="SM00091">
    <property type="entry name" value="PAS"/>
    <property type="match status" value="2"/>
</dbReference>
<dbReference type="Proteomes" id="UP001589858">
    <property type="component" value="Unassembled WGS sequence"/>
</dbReference>
<reference evidence="8 9" key="1">
    <citation type="submission" date="2024-09" db="EMBL/GenBank/DDBJ databases">
        <authorList>
            <person name="Sun Q."/>
            <person name="Mori K."/>
        </authorList>
    </citation>
    <scope>NUCLEOTIDE SEQUENCE [LARGE SCALE GENOMIC DNA]</scope>
    <source>
        <strain evidence="8 9">CICC 11035S</strain>
    </source>
</reference>
<dbReference type="Gene3D" id="3.30.70.270">
    <property type="match status" value="1"/>
</dbReference>
<gene>
    <name evidence="8" type="ORF">ACFFF8_10005</name>
</gene>
<dbReference type="PROSITE" id="PS50113">
    <property type="entry name" value="PAC"/>
    <property type="match status" value="1"/>
</dbReference>
<evidence type="ECO:0000259" key="6">
    <source>
        <dbReference type="PROSITE" id="PS50887"/>
    </source>
</evidence>
<feature type="transmembrane region" description="Helical" evidence="1">
    <location>
        <begin position="80"/>
        <end position="100"/>
    </location>
</feature>
<comment type="caution">
    <text evidence="1">Lacks conserved residue(s) required for the propagation of feature annotation.</text>
</comment>
<dbReference type="CDD" id="cd01949">
    <property type="entry name" value="GGDEF"/>
    <property type="match status" value="1"/>
</dbReference>
<dbReference type="InterPro" id="IPR043128">
    <property type="entry name" value="Rev_trsase/Diguanyl_cyclase"/>
</dbReference>
<dbReference type="NCBIfam" id="TIGR00254">
    <property type="entry name" value="GGDEF"/>
    <property type="match status" value="1"/>
</dbReference>
<dbReference type="PANTHER" id="PTHR44757:SF2">
    <property type="entry name" value="BIOFILM ARCHITECTURE MAINTENANCE PROTEIN MBAA"/>
    <property type="match status" value="1"/>
</dbReference>
<feature type="transmembrane region" description="Helical" evidence="1">
    <location>
        <begin position="106"/>
        <end position="130"/>
    </location>
</feature>
<evidence type="ECO:0000256" key="2">
    <source>
        <dbReference type="SAM" id="MobiDB-lite"/>
    </source>
</evidence>
<dbReference type="SMART" id="SM00052">
    <property type="entry name" value="EAL"/>
    <property type="match status" value="1"/>
</dbReference>
<dbReference type="Pfam" id="PF00990">
    <property type="entry name" value="GGDEF"/>
    <property type="match status" value="1"/>
</dbReference>
<dbReference type="InterPro" id="IPR000014">
    <property type="entry name" value="PAS"/>
</dbReference>
<comment type="caution">
    <text evidence="8">The sequence shown here is derived from an EMBL/GenBank/DDBJ whole genome shotgun (WGS) entry which is preliminary data.</text>
</comment>
<keyword evidence="1" id="KW-0472">Membrane</keyword>
<dbReference type="Gene3D" id="3.30.450.20">
    <property type="entry name" value="PAS domain"/>
    <property type="match status" value="2"/>
</dbReference>
<evidence type="ECO:0000259" key="5">
    <source>
        <dbReference type="PROSITE" id="PS50883"/>
    </source>
</evidence>
<feature type="domain" description="MHYT" evidence="7">
    <location>
        <begin position="1"/>
        <end position="133"/>
    </location>
</feature>
<dbReference type="InterPro" id="IPR035919">
    <property type="entry name" value="EAL_sf"/>
</dbReference>
<dbReference type="InterPro" id="IPR000700">
    <property type="entry name" value="PAS-assoc_C"/>
</dbReference>
<dbReference type="SMART" id="SM00267">
    <property type="entry name" value="GGDEF"/>
    <property type="match status" value="1"/>
</dbReference>
<sequence>MALLAYTGTQALAFRLDLTLLSLVMALATAPLAMRLTLASHRQSHGLAAALVLGGGIAAMHYIGTAALEIPARIVWRPDMVALSILLPTLLWLPGLRLAVHGKGTWAPVGAALCLVAGVLLLHFTAVAAITLIPARPRSSGIAISPTVLTAWISMVSLGVFALGMTAQIVNRIARNALDESERRFSQLVKTISDYAICMLDHDGRISQWNLGAKRLTGYNAQEMIGLPIARLFTEEDRTAGLPNFLLAQARENGLHSGTGECLRQDGSRFWAHGTVEKLLAPSGEELGFSFVMHNITPFREAQALIAETSRHLDTALENMLQGLCLFDADQRVVLCNRRFREIWSLEEDDCRNVTDLAALIASGFMNLGGEQAGSQVLRNMKDILHETLADTGSAPIIADFGENHVISVANRALPEGGWVTTCDDITEQRKSEAKIAHMALHDPLTGLPNRTRFAMLVDELLAAAAPLKKQLAVIGVDLDRFKEINDSQGHAAGDLVLQSIAQRLGEMLGEGEAVARLGGDEFAACKMFANRSELNDFLARLRNAIIAPIGDSEHHFVVDGSIGIAICPNDGTDRETLLNNADLAMYRAKATLGENLCFFQHGMDETARQRRQLAADLRHAVDRGELSLLYQPQRSLHTGQLSAYEALLRWHHPTRGLVPPDDFIPIAEENGEIIRIGEWVLREACREARKWQSTIKIAVNLSPVQFLQPGLVETLREILVETGLSPSRLELEITETAIISDKLRALHCLRQIKSMGVSVAIDDFGTGYSSLDTLHSFPFDKIKIDKSFMSRAEHSNQARAIIRAVLALGRSLQIPVLAEGVETEKQLAVLRDEGCDEAQGYLFGRPAAPPREREDASEPARTASATGN</sequence>
<evidence type="ECO:0000313" key="9">
    <source>
        <dbReference type="Proteomes" id="UP001589858"/>
    </source>
</evidence>
<feature type="domain" description="EAL" evidence="5">
    <location>
        <begin position="611"/>
        <end position="861"/>
    </location>
</feature>
<evidence type="ECO:0000259" key="3">
    <source>
        <dbReference type="PROSITE" id="PS50112"/>
    </source>
</evidence>
<dbReference type="InterPro" id="IPR035965">
    <property type="entry name" value="PAS-like_dom_sf"/>
</dbReference>
<keyword evidence="9" id="KW-1185">Reference proteome</keyword>
<keyword evidence="1" id="KW-0812">Transmembrane</keyword>
<dbReference type="InterPro" id="IPR005330">
    <property type="entry name" value="MHYT_dom"/>
</dbReference>
<feature type="domain" description="PAC" evidence="4">
    <location>
        <begin position="256"/>
        <end position="308"/>
    </location>
</feature>
<evidence type="ECO:0000259" key="4">
    <source>
        <dbReference type="PROSITE" id="PS50113"/>
    </source>
</evidence>
<dbReference type="InterPro" id="IPR052155">
    <property type="entry name" value="Biofilm_reg_signaling"/>
</dbReference>
<dbReference type="NCBIfam" id="TIGR00229">
    <property type="entry name" value="sensory_box"/>
    <property type="match status" value="1"/>
</dbReference>
<dbReference type="SUPFAM" id="SSF55785">
    <property type="entry name" value="PYP-like sensor domain (PAS domain)"/>
    <property type="match status" value="2"/>
</dbReference>
<dbReference type="Pfam" id="PF00563">
    <property type="entry name" value="EAL"/>
    <property type="match status" value="1"/>
</dbReference>
<dbReference type="EMBL" id="JBHLTM010000035">
    <property type="protein sequence ID" value="MFC0684928.1"/>
    <property type="molecule type" value="Genomic_DNA"/>
</dbReference>
<protein>
    <submittedName>
        <fullName evidence="8">EAL domain-containing protein</fullName>
    </submittedName>
</protein>
<dbReference type="RefSeq" id="WP_267219038.1">
    <property type="nucleotide sequence ID" value="NZ_JAPCWC010000003.1"/>
</dbReference>
<dbReference type="PROSITE" id="PS50924">
    <property type="entry name" value="MHYT"/>
    <property type="match status" value="1"/>
</dbReference>
<evidence type="ECO:0000256" key="1">
    <source>
        <dbReference type="PROSITE-ProRule" id="PRU00244"/>
    </source>
</evidence>
<dbReference type="Gene3D" id="3.20.20.450">
    <property type="entry name" value="EAL domain"/>
    <property type="match status" value="1"/>
</dbReference>
<accession>A0ABV6SA20</accession>
<dbReference type="PROSITE" id="PS50887">
    <property type="entry name" value="GGDEF"/>
    <property type="match status" value="1"/>
</dbReference>
<evidence type="ECO:0000313" key="8">
    <source>
        <dbReference type="EMBL" id="MFC0684928.1"/>
    </source>
</evidence>
<feature type="transmembrane region" description="Helical" evidence="1">
    <location>
        <begin position="12"/>
        <end position="34"/>
    </location>
</feature>
<proteinExistence type="predicted"/>